<evidence type="ECO:0000313" key="3">
    <source>
        <dbReference type="EMBL" id="WFD47538.1"/>
    </source>
</evidence>
<keyword evidence="4" id="KW-1185">Reference proteome</keyword>
<proteinExistence type="inferred from homology"/>
<accession>A0ABY8ET74</accession>
<comment type="similarity">
    <text evidence="2">Belongs to the POMP/UMP1 family.</text>
</comment>
<dbReference type="Pfam" id="PF05348">
    <property type="entry name" value="UMP1"/>
    <property type="match status" value="1"/>
</dbReference>
<keyword evidence="1" id="KW-0143">Chaperone</keyword>
<dbReference type="PANTHER" id="PTHR12828">
    <property type="entry name" value="PROTEASOME MATURATION PROTEIN UMP1"/>
    <property type="match status" value="1"/>
</dbReference>
<evidence type="ECO:0000256" key="1">
    <source>
        <dbReference type="ARBA" id="ARBA00023186"/>
    </source>
</evidence>
<dbReference type="Proteomes" id="UP000818624">
    <property type="component" value="Chromosome 2"/>
</dbReference>
<protein>
    <recommendedName>
        <fullName evidence="5">Proteasome maturation factor UMP1</fullName>
    </recommendedName>
</protein>
<name>A0ABY8ET74_MALFU</name>
<evidence type="ECO:0000256" key="2">
    <source>
        <dbReference type="ARBA" id="ARBA00043974"/>
    </source>
</evidence>
<evidence type="ECO:0000313" key="4">
    <source>
        <dbReference type="Proteomes" id="UP000818624"/>
    </source>
</evidence>
<reference evidence="3 4" key="1">
    <citation type="journal article" date="2020" name="Elife">
        <title>Loss of centromere function drives karyotype evolution in closely related Malassezia species.</title>
        <authorList>
            <person name="Sankaranarayanan S.R."/>
            <person name="Ianiri G."/>
            <person name="Coelho M.A."/>
            <person name="Reza M.H."/>
            <person name="Thimmappa B.C."/>
            <person name="Ganguly P."/>
            <person name="Vadnala R.N."/>
            <person name="Sun S."/>
            <person name="Siddharthan R."/>
            <person name="Tellgren-Roth C."/>
            <person name="Dawson T.L."/>
            <person name="Heitman J."/>
            <person name="Sanyal K."/>
        </authorList>
    </citation>
    <scope>NUCLEOTIDE SEQUENCE [LARGE SCALE GENOMIC DNA]</scope>
    <source>
        <strain evidence="3">CBS14141</strain>
    </source>
</reference>
<dbReference type="EMBL" id="CP046235">
    <property type="protein sequence ID" value="WFD47538.1"/>
    <property type="molecule type" value="Genomic_DNA"/>
</dbReference>
<dbReference type="InterPro" id="IPR008012">
    <property type="entry name" value="Ump1"/>
</dbReference>
<organism evidence="3 4">
    <name type="scientific">Malassezia furfur</name>
    <name type="common">Pityriasis versicolor infection agent</name>
    <name type="synonym">Pityrosporum furfur</name>
    <dbReference type="NCBI Taxonomy" id="55194"/>
    <lineage>
        <taxon>Eukaryota</taxon>
        <taxon>Fungi</taxon>
        <taxon>Dikarya</taxon>
        <taxon>Basidiomycota</taxon>
        <taxon>Ustilaginomycotina</taxon>
        <taxon>Malasseziomycetes</taxon>
        <taxon>Malasseziales</taxon>
        <taxon>Malasseziaceae</taxon>
        <taxon>Malassezia</taxon>
    </lineage>
</organism>
<dbReference type="PANTHER" id="PTHR12828:SF3">
    <property type="entry name" value="PROTEASOME MATURATION PROTEIN"/>
    <property type="match status" value="1"/>
</dbReference>
<evidence type="ECO:0008006" key="5">
    <source>
        <dbReference type="Google" id="ProtNLM"/>
    </source>
</evidence>
<gene>
    <name evidence="3" type="ORF">GLX27_002190</name>
</gene>
<sequence>MTTLEIVPRNAPTHTHTDAQATVHSEIGVHDTMRHGLRSLQAETAASSYHPVRHRLEHWDATQRNWKLATQRNVFGLGMPVRTMMERKIVAKNPHIPARGVAQVHLDILDGRDEELDTADFLPSGVSGDAPDIHTAMEKKLGVH</sequence>